<evidence type="ECO:0000256" key="1">
    <source>
        <dbReference type="SAM" id="MobiDB-lite"/>
    </source>
</evidence>
<dbReference type="EMBL" id="JAAKFY010000007">
    <property type="protein sequence ID" value="KAF3855262.1"/>
    <property type="molecule type" value="Genomic_DNA"/>
</dbReference>
<comment type="caution">
    <text evidence="2">The sequence shown here is derived from an EMBL/GenBank/DDBJ whole genome shotgun (WGS) entry which is preliminary data.</text>
</comment>
<keyword evidence="3" id="KW-1185">Reference proteome</keyword>
<reference evidence="2 3" key="1">
    <citation type="submission" date="2020-03" db="EMBL/GenBank/DDBJ databases">
        <title>Dissostichus mawsoni Genome sequencing and assembly.</title>
        <authorList>
            <person name="Park H."/>
        </authorList>
    </citation>
    <scope>NUCLEOTIDE SEQUENCE [LARGE SCALE GENOMIC DNA]</scope>
    <source>
        <strain evidence="2">DM0001</strain>
        <tissue evidence="2">Muscle</tissue>
    </source>
</reference>
<dbReference type="AlphaFoldDB" id="A0A7J5Z0C3"/>
<name>A0A7J5Z0C3_DISMA</name>
<dbReference type="OrthoDB" id="10264588at2759"/>
<organism evidence="2 3">
    <name type="scientific">Dissostichus mawsoni</name>
    <name type="common">Antarctic cod</name>
    <dbReference type="NCBI Taxonomy" id="36200"/>
    <lineage>
        <taxon>Eukaryota</taxon>
        <taxon>Metazoa</taxon>
        <taxon>Chordata</taxon>
        <taxon>Craniata</taxon>
        <taxon>Vertebrata</taxon>
        <taxon>Euteleostomi</taxon>
        <taxon>Actinopterygii</taxon>
        <taxon>Neopterygii</taxon>
        <taxon>Teleostei</taxon>
        <taxon>Neoteleostei</taxon>
        <taxon>Acanthomorphata</taxon>
        <taxon>Eupercaria</taxon>
        <taxon>Perciformes</taxon>
        <taxon>Notothenioidei</taxon>
        <taxon>Nototheniidae</taxon>
        <taxon>Dissostichus</taxon>
    </lineage>
</organism>
<gene>
    <name evidence="2" type="ORF">F7725_023317</name>
</gene>
<evidence type="ECO:0000313" key="3">
    <source>
        <dbReference type="Proteomes" id="UP000518266"/>
    </source>
</evidence>
<protein>
    <submittedName>
        <fullName evidence="2">Uncharacterized protein</fullName>
    </submittedName>
</protein>
<accession>A0A7J5Z0C3</accession>
<dbReference type="Proteomes" id="UP000518266">
    <property type="component" value="Unassembled WGS sequence"/>
</dbReference>
<feature type="compositionally biased region" description="Acidic residues" evidence="1">
    <location>
        <begin position="73"/>
        <end position="85"/>
    </location>
</feature>
<feature type="region of interest" description="Disordered" evidence="1">
    <location>
        <begin position="61"/>
        <end position="100"/>
    </location>
</feature>
<feature type="non-terminal residue" evidence="2">
    <location>
        <position position="147"/>
    </location>
</feature>
<proteinExistence type="predicted"/>
<sequence length="147" mass="16789">MRKEHTELAPDLIMLSSFACETLPRREQHNALKINRLNTSLSFSLSLFHLQLLNGRTHLTPTQAAANGHLSNEEEDEEEEDEEEERGQTYPLEVLSTPPSSLDSTLRHIVKQLDILTQTVSVLEERLTLTEDKLKECLLNQSQILKD</sequence>
<evidence type="ECO:0000313" key="2">
    <source>
        <dbReference type="EMBL" id="KAF3855262.1"/>
    </source>
</evidence>